<dbReference type="Proteomes" id="UP000805193">
    <property type="component" value="Unassembled WGS sequence"/>
</dbReference>
<reference evidence="1 2" key="1">
    <citation type="journal article" date="2020" name="Cell">
        <title>Large-Scale Comparative Analyses of Tick Genomes Elucidate Their Genetic Diversity and Vector Capacities.</title>
        <authorList>
            <consortium name="Tick Genome and Microbiome Consortium (TIGMIC)"/>
            <person name="Jia N."/>
            <person name="Wang J."/>
            <person name="Shi W."/>
            <person name="Du L."/>
            <person name="Sun Y."/>
            <person name="Zhan W."/>
            <person name="Jiang J.F."/>
            <person name="Wang Q."/>
            <person name="Zhang B."/>
            <person name="Ji P."/>
            <person name="Bell-Sakyi L."/>
            <person name="Cui X.M."/>
            <person name="Yuan T.T."/>
            <person name="Jiang B.G."/>
            <person name="Yang W.F."/>
            <person name="Lam T.T."/>
            <person name="Chang Q.C."/>
            <person name="Ding S.J."/>
            <person name="Wang X.J."/>
            <person name="Zhu J.G."/>
            <person name="Ruan X.D."/>
            <person name="Zhao L."/>
            <person name="Wei J.T."/>
            <person name="Ye R.Z."/>
            <person name="Que T.C."/>
            <person name="Du C.H."/>
            <person name="Zhou Y.H."/>
            <person name="Cheng J.X."/>
            <person name="Dai P.F."/>
            <person name="Guo W.B."/>
            <person name="Han X.H."/>
            <person name="Huang E.J."/>
            <person name="Li L.F."/>
            <person name="Wei W."/>
            <person name="Gao Y.C."/>
            <person name="Liu J.Z."/>
            <person name="Shao H.Z."/>
            <person name="Wang X."/>
            <person name="Wang C.C."/>
            <person name="Yang T.C."/>
            <person name="Huo Q.B."/>
            <person name="Li W."/>
            <person name="Chen H.Y."/>
            <person name="Chen S.E."/>
            <person name="Zhou L.G."/>
            <person name="Ni X.B."/>
            <person name="Tian J.H."/>
            <person name="Sheng Y."/>
            <person name="Liu T."/>
            <person name="Pan Y.S."/>
            <person name="Xia L.Y."/>
            <person name="Li J."/>
            <person name="Zhao F."/>
            <person name="Cao W.C."/>
        </authorList>
    </citation>
    <scope>NUCLEOTIDE SEQUENCE [LARGE SCALE GENOMIC DNA]</scope>
    <source>
        <strain evidence="1">Iper-2018</strain>
    </source>
</reference>
<comment type="caution">
    <text evidence="1">The sequence shown here is derived from an EMBL/GenBank/DDBJ whole genome shotgun (WGS) entry which is preliminary data.</text>
</comment>
<proteinExistence type="predicted"/>
<organism evidence="1 2">
    <name type="scientific">Ixodes persulcatus</name>
    <name type="common">Taiga tick</name>
    <dbReference type="NCBI Taxonomy" id="34615"/>
    <lineage>
        <taxon>Eukaryota</taxon>
        <taxon>Metazoa</taxon>
        <taxon>Ecdysozoa</taxon>
        <taxon>Arthropoda</taxon>
        <taxon>Chelicerata</taxon>
        <taxon>Arachnida</taxon>
        <taxon>Acari</taxon>
        <taxon>Parasitiformes</taxon>
        <taxon>Ixodida</taxon>
        <taxon>Ixodoidea</taxon>
        <taxon>Ixodidae</taxon>
        <taxon>Ixodinae</taxon>
        <taxon>Ixodes</taxon>
    </lineage>
</organism>
<sequence>MLIQIQTRAGVGFEPLQILQGLKHWVPQRGLFSPCSELRSANNLSQRSPTPSTHRLQCYAECLLRRLGEEEKCGNLFEGSPSLELDCTWQLMRGMGEFRGRLCGPQPRAAQFVRAPISGPGVAMGDRHAGGFLPLWLDAREEVEDSSEPRDPE</sequence>
<accession>A0AC60P517</accession>
<keyword evidence="2" id="KW-1185">Reference proteome</keyword>
<gene>
    <name evidence="1" type="ORF">HPB47_008304</name>
</gene>
<evidence type="ECO:0000313" key="1">
    <source>
        <dbReference type="EMBL" id="KAG0414532.1"/>
    </source>
</evidence>
<dbReference type="EMBL" id="JABSTQ010011170">
    <property type="protein sequence ID" value="KAG0414532.1"/>
    <property type="molecule type" value="Genomic_DNA"/>
</dbReference>
<name>A0AC60P517_IXOPE</name>
<protein>
    <submittedName>
        <fullName evidence="1">Uncharacterized protein</fullName>
    </submittedName>
</protein>
<evidence type="ECO:0000313" key="2">
    <source>
        <dbReference type="Proteomes" id="UP000805193"/>
    </source>
</evidence>